<feature type="compositionally biased region" description="Low complexity" evidence="1">
    <location>
        <begin position="209"/>
        <end position="236"/>
    </location>
</feature>
<evidence type="ECO:0000313" key="2">
    <source>
        <dbReference type="EMBL" id="MCD7454963.1"/>
    </source>
</evidence>
<accession>A0ABS8S801</accession>
<evidence type="ECO:0000256" key="1">
    <source>
        <dbReference type="SAM" id="MobiDB-lite"/>
    </source>
</evidence>
<feature type="region of interest" description="Disordered" evidence="1">
    <location>
        <begin position="208"/>
        <end position="276"/>
    </location>
</feature>
<dbReference type="PANTHER" id="PTHR12111:SF1">
    <property type="entry name" value="SPLICING FACTOR YJU2"/>
    <property type="match status" value="1"/>
</dbReference>
<reference evidence="2 3" key="1">
    <citation type="journal article" date="2021" name="BMC Genomics">
        <title>Datura genome reveals duplications of psychoactive alkaloid biosynthetic genes and high mutation rate following tissue culture.</title>
        <authorList>
            <person name="Rajewski A."/>
            <person name="Carter-House D."/>
            <person name="Stajich J."/>
            <person name="Litt A."/>
        </authorList>
    </citation>
    <scope>NUCLEOTIDE SEQUENCE [LARGE SCALE GENOMIC DNA]</scope>
    <source>
        <strain evidence="2">AR-01</strain>
    </source>
</reference>
<dbReference type="PANTHER" id="PTHR12111">
    <property type="entry name" value="SPLICING FACTOR YJU2"/>
    <property type="match status" value="1"/>
</dbReference>
<sequence>MGERKVLNKYFPPDFDPAKIPRRKQPKNQQATVRMMLPMSIHCANCEITFKTDPKNSDYTVESGAIRNFEPWRAEDEEMEKEKQKRAAEEIGDSMKALENRTLDSKRRMDIDVGVDELKSRNARRTSVSVDAILEANMQRRLDDEKAEALEDEAVVRTVVFGRSIDPIIKRIHDEQFAAAAADNLVFANNSPKRRKFCEAKGCSITDWSNNNRDNASSSSSGTFKSSSVKLSVVKKSPSDSNRKKIEEGNKQEAEKQTSNGLLSLCQQYDSSDEDI</sequence>
<feature type="compositionally biased region" description="Basic and acidic residues" evidence="1">
    <location>
        <begin position="237"/>
        <end position="256"/>
    </location>
</feature>
<dbReference type="EMBL" id="JACEIK010000323">
    <property type="protein sequence ID" value="MCD7454963.1"/>
    <property type="molecule type" value="Genomic_DNA"/>
</dbReference>
<organism evidence="2 3">
    <name type="scientific">Datura stramonium</name>
    <name type="common">Jimsonweed</name>
    <name type="synonym">Common thornapple</name>
    <dbReference type="NCBI Taxonomy" id="4076"/>
    <lineage>
        <taxon>Eukaryota</taxon>
        <taxon>Viridiplantae</taxon>
        <taxon>Streptophyta</taxon>
        <taxon>Embryophyta</taxon>
        <taxon>Tracheophyta</taxon>
        <taxon>Spermatophyta</taxon>
        <taxon>Magnoliopsida</taxon>
        <taxon>eudicotyledons</taxon>
        <taxon>Gunneridae</taxon>
        <taxon>Pentapetalae</taxon>
        <taxon>asterids</taxon>
        <taxon>lamiids</taxon>
        <taxon>Solanales</taxon>
        <taxon>Solanaceae</taxon>
        <taxon>Solanoideae</taxon>
        <taxon>Datureae</taxon>
        <taxon>Datura</taxon>
    </lineage>
</organism>
<proteinExistence type="predicted"/>
<feature type="region of interest" description="Disordered" evidence="1">
    <location>
        <begin position="1"/>
        <end position="28"/>
    </location>
</feature>
<name>A0ABS8S801_DATST</name>
<dbReference type="Pfam" id="PF04502">
    <property type="entry name" value="Saf4_Yju2"/>
    <property type="match status" value="1"/>
</dbReference>
<gene>
    <name evidence="2" type="ORF">HAX54_026622</name>
</gene>
<keyword evidence="3" id="KW-1185">Reference proteome</keyword>
<dbReference type="Proteomes" id="UP000823775">
    <property type="component" value="Unassembled WGS sequence"/>
</dbReference>
<evidence type="ECO:0000313" key="3">
    <source>
        <dbReference type="Proteomes" id="UP000823775"/>
    </source>
</evidence>
<feature type="compositionally biased region" description="Polar residues" evidence="1">
    <location>
        <begin position="257"/>
        <end position="270"/>
    </location>
</feature>
<protein>
    <submittedName>
        <fullName evidence="2">Uncharacterized protein</fullName>
    </submittedName>
</protein>
<dbReference type="InterPro" id="IPR007590">
    <property type="entry name" value="Saf4/Yju2"/>
</dbReference>
<comment type="caution">
    <text evidence="2">The sequence shown here is derived from an EMBL/GenBank/DDBJ whole genome shotgun (WGS) entry which is preliminary data.</text>
</comment>